<evidence type="ECO:0000256" key="1">
    <source>
        <dbReference type="ARBA" id="ARBA00013247"/>
    </source>
</evidence>
<evidence type="ECO:0000313" key="12">
    <source>
        <dbReference type="Proteomes" id="UP000320948"/>
    </source>
</evidence>
<keyword evidence="3" id="KW-0479">Metal-binding</keyword>
<comment type="catalytic activity">
    <reaction evidence="9">
        <text>D-ribose 5-phosphate + ATP = 5-phospho-alpha-D-ribose 1-diphosphate + AMP + H(+)</text>
        <dbReference type="Rhea" id="RHEA:15609"/>
        <dbReference type="ChEBI" id="CHEBI:15378"/>
        <dbReference type="ChEBI" id="CHEBI:30616"/>
        <dbReference type="ChEBI" id="CHEBI:58017"/>
        <dbReference type="ChEBI" id="CHEBI:78346"/>
        <dbReference type="ChEBI" id="CHEBI:456215"/>
        <dbReference type="EC" id="2.7.6.1"/>
    </reaction>
</comment>
<dbReference type="InterPro" id="IPR000836">
    <property type="entry name" value="PRTase_dom"/>
</dbReference>
<dbReference type="GO" id="GO:0005524">
    <property type="term" value="F:ATP binding"/>
    <property type="evidence" value="ECO:0007669"/>
    <property type="project" value="UniProtKB-KW"/>
</dbReference>
<evidence type="ECO:0000256" key="9">
    <source>
        <dbReference type="ARBA" id="ARBA00049535"/>
    </source>
</evidence>
<keyword evidence="8" id="KW-0460">Magnesium</keyword>
<keyword evidence="7" id="KW-0067">ATP-binding</keyword>
<dbReference type="NCBIfam" id="TIGR01251">
    <property type="entry name" value="ribP_PPkin"/>
    <property type="match status" value="1"/>
</dbReference>
<dbReference type="Pfam" id="PF14572">
    <property type="entry name" value="Pribosyl_synth"/>
    <property type="match status" value="1"/>
</dbReference>
<evidence type="ECO:0000256" key="7">
    <source>
        <dbReference type="ARBA" id="ARBA00022840"/>
    </source>
</evidence>
<name>A0A6N4QYV7_BLAVI</name>
<dbReference type="CDD" id="cd06223">
    <property type="entry name" value="PRTases_typeI"/>
    <property type="match status" value="1"/>
</dbReference>
<dbReference type="Gene3D" id="3.40.50.2020">
    <property type="match status" value="2"/>
</dbReference>
<proteinExistence type="predicted"/>
<dbReference type="GO" id="GO:0002189">
    <property type="term" value="C:ribose phosphate diphosphokinase complex"/>
    <property type="evidence" value="ECO:0007669"/>
    <property type="project" value="TreeGrafter"/>
</dbReference>
<dbReference type="NCBIfam" id="NF002320">
    <property type="entry name" value="PRK01259.1"/>
    <property type="match status" value="1"/>
</dbReference>
<dbReference type="GO" id="GO:0006164">
    <property type="term" value="P:purine nucleotide biosynthetic process"/>
    <property type="evidence" value="ECO:0007669"/>
    <property type="project" value="TreeGrafter"/>
</dbReference>
<dbReference type="InterPro" id="IPR029099">
    <property type="entry name" value="Pribosyltran_N"/>
</dbReference>
<dbReference type="GO" id="GO:0004749">
    <property type="term" value="F:ribose phosphate diphosphokinase activity"/>
    <property type="evidence" value="ECO:0007669"/>
    <property type="project" value="UniProtKB-EC"/>
</dbReference>
<dbReference type="InterPro" id="IPR029057">
    <property type="entry name" value="PRTase-like"/>
</dbReference>
<evidence type="ECO:0000256" key="6">
    <source>
        <dbReference type="ARBA" id="ARBA00022777"/>
    </source>
</evidence>
<dbReference type="EMBL" id="VAFM01000002">
    <property type="protein sequence ID" value="TKW60565.1"/>
    <property type="molecule type" value="Genomic_DNA"/>
</dbReference>
<dbReference type="SMART" id="SM01400">
    <property type="entry name" value="Pribosyltran_N"/>
    <property type="match status" value="1"/>
</dbReference>
<evidence type="ECO:0000256" key="8">
    <source>
        <dbReference type="ARBA" id="ARBA00022842"/>
    </source>
</evidence>
<keyword evidence="4" id="KW-0545">Nucleotide biosynthesis</keyword>
<protein>
    <recommendedName>
        <fullName evidence="1">ribose-phosphate diphosphokinase</fullName>
        <ecNumber evidence="1">2.7.6.1</ecNumber>
    </recommendedName>
</protein>
<dbReference type="Pfam" id="PF13793">
    <property type="entry name" value="Pribosyltran_N"/>
    <property type="match status" value="1"/>
</dbReference>
<evidence type="ECO:0000256" key="4">
    <source>
        <dbReference type="ARBA" id="ARBA00022727"/>
    </source>
</evidence>
<feature type="domain" description="Ribose-phosphate pyrophosphokinase N-terminal" evidence="10">
    <location>
        <begin position="27"/>
        <end position="141"/>
    </location>
</feature>
<comment type="caution">
    <text evidence="11">The sequence shown here is derived from an EMBL/GenBank/DDBJ whole genome shotgun (WGS) entry which is preliminary data.</text>
</comment>
<evidence type="ECO:0000256" key="5">
    <source>
        <dbReference type="ARBA" id="ARBA00022741"/>
    </source>
</evidence>
<dbReference type="InterPro" id="IPR005946">
    <property type="entry name" value="Rib-P_diPkinase"/>
</dbReference>
<evidence type="ECO:0000256" key="3">
    <source>
        <dbReference type="ARBA" id="ARBA00022723"/>
    </source>
</evidence>
<dbReference type="EC" id="2.7.6.1" evidence="1"/>
<dbReference type="Proteomes" id="UP000320948">
    <property type="component" value="Unassembled WGS sequence"/>
</dbReference>
<gene>
    <name evidence="11" type="primary">prs</name>
    <name evidence="11" type="ORF">DI628_06590</name>
</gene>
<dbReference type="GO" id="GO:0005737">
    <property type="term" value="C:cytoplasm"/>
    <property type="evidence" value="ECO:0007669"/>
    <property type="project" value="TreeGrafter"/>
</dbReference>
<dbReference type="PANTHER" id="PTHR10210:SF32">
    <property type="entry name" value="RIBOSE-PHOSPHATE PYROPHOSPHOKINASE 2"/>
    <property type="match status" value="1"/>
</dbReference>
<reference evidence="11 12" key="1">
    <citation type="journal article" date="2017" name="Nat. Commun.">
        <title>In situ click chemistry generation of cyclooxygenase-2 inhibitors.</title>
        <authorList>
            <person name="Bhardwaj A."/>
            <person name="Kaur J."/>
            <person name="Wuest M."/>
            <person name="Wuest F."/>
        </authorList>
    </citation>
    <scope>NUCLEOTIDE SEQUENCE [LARGE SCALE GENOMIC DNA]</scope>
    <source>
        <strain evidence="11">S2_018_000_R2_106</strain>
    </source>
</reference>
<evidence type="ECO:0000313" key="11">
    <source>
        <dbReference type="EMBL" id="TKW60565.1"/>
    </source>
</evidence>
<evidence type="ECO:0000256" key="2">
    <source>
        <dbReference type="ARBA" id="ARBA00022679"/>
    </source>
</evidence>
<keyword evidence="2 11" id="KW-0808">Transferase</keyword>
<dbReference type="PANTHER" id="PTHR10210">
    <property type="entry name" value="RIBOSE-PHOSPHATE DIPHOSPHOKINASE FAMILY MEMBER"/>
    <property type="match status" value="1"/>
</dbReference>
<evidence type="ECO:0000259" key="10">
    <source>
        <dbReference type="Pfam" id="PF13793"/>
    </source>
</evidence>
<dbReference type="GO" id="GO:0006015">
    <property type="term" value="P:5-phosphoribose 1-diphosphate biosynthetic process"/>
    <property type="evidence" value="ECO:0007669"/>
    <property type="project" value="TreeGrafter"/>
</dbReference>
<dbReference type="AlphaFoldDB" id="A0A6N4QYV7"/>
<dbReference type="GO" id="GO:0016301">
    <property type="term" value="F:kinase activity"/>
    <property type="evidence" value="ECO:0007669"/>
    <property type="project" value="UniProtKB-KW"/>
</dbReference>
<keyword evidence="6 11" id="KW-0418">Kinase</keyword>
<dbReference type="SUPFAM" id="SSF53271">
    <property type="entry name" value="PRTase-like"/>
    <property type="match status" value="1"/>
</dbReference>
<organism evidence="11 12">
    <name type="scientific">Blastochloris viridis</name>
    <name type="common">Rhodopseudomonas viridis</name>
    <dbReference type="NCBI Taxonomy" id="1079"/>
    <lineage>
        <taxon>Bacteria</taxon>
        <taxon>Pseudomonadati</taxon>
        <taxon>Pseudomonadota</taxon>
        <taxon>Alphaproteobacteria</taxon>
        <taxon>Hyphomicrobiales</taxon>
        <taxon>Blastochloridaceae</taxon>
        <taxon>Blastochloris</taxon>
    </lineage>
</organism>
<accession>A0A6N4QYV7</accession>
<sequence>MSGAKIDFNGDEADIVASSLLRRDLPVILAGTASQKLGEEIAWGLGGYLHPVSVERFADGEIGIELGASVRRRNVFIVQSLQSPQEHLMELMLLIDACRRASAAEINIVVPYLAYSRQDRKARLRSPISAKVVARMLETAGADRIITLDLHSGQVQGFYEIPCDNLPGADILAPVVQRALLGDDICLVAPDASGLDRVRHFMRRLDADGDEQPDDYPVAVVDKRKAKQNLGAEAVVGHVQGCHCLIVDDMIDTAGSLLAAVNALRSAGASSISMVVTHGLFNGDALRVVAGAGLQNLWLTDTVPVSEDIKSLRGVKIVSVAPLLVKVIKRVSLGDSLEEIYG</sequence>
<dbReference type="FunFam" id="3.40.50.2020:FF:000007">
    <property type="entry name" value="Ribose-phosphate pyrophosphokinase"/>
    <property type="match status" value="1"/>
</dbReference>
<dbReference type="GO" id="GO:0000287">
    <property type="term" value="F:magnesium ion binding"/>
    <property type="evidence" value="ECO:0007669"/>
    <property type="project" value="InterPro"/>
</dbReference>
<keyword evidence="5" id="KW-0547">Nucleotide-binding</keyword>